<feature type="transmembrane region" description="Helical" evidence="7">
    <location>
        <begin position="135"/>
        <end position="156"/>
    </location>
</feature>
<feature type="transmembrane region" description="Helical" evidence="7">
    <location>
        <begin position="337"/>
        <end position="359"/>
    </location>
</feature>
<evidence type="ECO:0000256" key="3">
    <source>
        <dbReference type="ARBA" id="ARBA00022475"/>
    </source>
</evidence>
<comment type="subcellular location">
    <subcellularLocation>
        <location evidence="1">Cell membrane</location>
        <topology evidence="1">Multi-pass membrane protein</topology>
    </subcellularLocation>
</comment>
<dbReference type="Proteomes" id="UP000290365">
    <property type="component" value="Chromosome"/>
</dbReference>
<feature type="transmembrane region" description="Helical" evidence="7">
    <location>
        <begin position="39"/>
        <end position="64"/>
    </location>
</feature>
<feature type="transmembrane region" description="Helical" evidence="7">
    <location>
        <begin position="365"/>
        <end position="387"/>
    </location>
</feature>
<feature type="transmembrane region" description="Helical" evidence="7">
    <location>
        <begin position="211"/>
        <end position="234"/>
    </location>
</feature>
<proteinExistence type="predicted"/>
<dbReference type="InterPro" id="IPR005829">
    <property type="entry name" value="Sugar_transporter_CS"/>
</dbReference>
<accession>A0A4P6JNR6</accession>
<evidence type="ECO:0000256" key="7">
    <source>
        <dbReference type="SAM" id="Phobius"/>
    </source>
</evidence>
<dbReference type="PANTHER" id="PTHR23517">
    <property type="entry name" value="RESISTANCE PROTEIN MDTM, PUTATIVE-RELATED-RELATED"/>
    <property type="match status" value="1"/>
</dbReference>
<evidence type="ECO:0000259" key="8">
    <source>
        <dbReference type="PROSITE" id="PS50850"/>
    </source>
</evidence>
<evidence type="ECO:0000313" key="10">
    <source>
        <dbReference type="Proteomes" id="UP000290365"/>
    </source>
</evidence>
<keyword evidence="3" id="KW-1003">Cell membrane</keyword>
<dbReference type="PROSITE" id="PS50850">
    <property type="entry name" value="MFS"/>
    <property type="match status" value="1"/>
</dbReference>
<keyword evidence="2" id="KW-0813">Transport</keyword>
<keyword evidence="6 7" id="KW-0472">Membrane</keyword>
<feature type="transmembrane region" description="Helical" evidence="7">
    <location>
        <begin position="276"/>
        <end position="297"/>
    </location>
</feature>
<dbReference type="OrthoDB" id="9793283at2"/>
<dbReference type="EMBL" id="CP035758">
    <property type="protein sequence ID" value="QBD76958.1"/>
    <property type="molecule type" value="Genomic_DNA"/>
</dbReference>
<keyword evidence="4 7" id="KW-0812">Transmembrane</keyword>
<dbReference type="GO" id="GO:0022857">
    <property type="term" value="F:transmembrane transporter activity"/>
    <property type="evidence" value="ECO:0007669"/>
    <property type="project" value="InterPro"/>
</dbReference>
<dbReference type="KEGG" id="kbs:EPA93_13475"/>
<feature type="domain" description="Major facilitator superfamily (MFS) profile" evidence="8">
    <location>
        <begin position="10"/>
        <end position="391"/>
    </location>
</feature>
<reference evidence="9 10" key="1">
    <citation type="submission" date="2019-01" db="EMBL/GenBank/DDBJ databases">
        <title>Ktedonosporobacter rubrisoli SCAWS-G2.</title>
        <authorList>
            <person name="Huang Y."/>
            <person name="Yan B."/>
        </authorList>
    </citation>
    <scope>NUCLEOTIDE SEQUENCE [LARGE SCALE GENOMIC DNA]</scope>
    <source>
        <strain evidence="9 10">SCAWS-G2</strain>
    </source>
</reference>
<evidence type="ECO:0000256" key="6">
    <source>
        <dbReference type="ARBA" id="ARBA00023136"/>
    </source>
</evidence>
<protein>
    <submittedName>
        <fullName evidence="9">MFS transporter</fullName>
    </submittedName>
</protein>
<dbReference type="Pfam" id="PF07690">
    <property type="entry name" value="MFS_1"/>
    <property type="match status" value="1"/>
</dbReference>
<organism evidence="9 10">
    <name type="scientific">Ktedonosporobacter rubrisoli</name>
    <dbReference type="NCBI Taxonomy" id="2509675"/>
    <lineage>
        <taxon>Bacteria</taxon>
        <taxon>Bacillati</taxon>
        <taxon>Chloroflexota</taxon>
        <taxon>Ktedonobacteria</taxon>
        <taxon>Ktedonobacterales</taxon>
        <taxon>Ktedonosporobacteraceae</taxon>
        <taxon>Ktedonosporobacter</taxon>
    </lineage>
</organism>
<evidence type="ECO:0000256" key="4">
    <source>
        <dbReference type="ARBA" id="ARBA00022692"/>
    </source>
</evidence>
<feature type="transmembrane region" description="Helical" evidence="7">
    <location>
        <begin position="105"/>
        <end position="123"/>
    </location>
</feature>
<dbReference type="PROSITE" id="PS00216">
    <property type="entry name" value="SUGAR_TRANSPORT_1"/>
    <property type="match status" value="1"/>
</dbReference>
<gene>
    <name evidence="9" type="ORF">EPA93_13475</name>
</gene>
<keyword evidence="5 7" id="KW-1133">Transmembrane helix</keyword>
<feature type="transmembrane region" description="Helical" evidence="7">
    <location>
        <begin position="9"/>
        <end position="27"/>
    </location>
</feature>
<evidence type="ECO:0000256" key="2">
    <source>
        <dbReference type="ARBA" id="ARBA00022448"/>
    </source>
</evidence>
<name>A0A4P6JNR6_KTERU</name>
<dbReference type="InterPro" id="IPR011701">
    <property type="entry name" value="MFS"/>
</dbReference>
<feature type="transmembrane region" description="Helical" evidence="7">
    <location>
        <begin position="240"/>
        <end position="264"/>
    </location>
</feature>
<keyword evidence="10" id="KW-1185">Reference proteome</keyword>
<dbReference type="AlphaFoldDB" id="A0A4P6JNR6"/>
<dbReference type="GO" id="GO:0005886">
    <property type="term" value="C:plasma membrane"/>
    <property type="evidence" value="ECO:0007669"/>
    <property type="project" value="UniProtKB-SubCell"/>
</dbReference>
<evidence type="ECO:0000313" key="9">
    <source>
        <dbReference type="EMBL" id="QBD76958.1"/>
    </source>
</evidence>
<feature type="transmembrane region" description="Helical" evidence="7">
    <location>
        <begin position="168"/>
        <end position="190"/>
    </location>
</feature>
<dbReference type="InterPro" id="IPR020846">
    <property type="entry name" value="MFS_dom"/>
</dbReference>
<sequence length="402" mass="42958">MDGESKRNGIYWLMVYTLFIVMVGPNLPSPLYEIYRKLWHLSTGTISLLFATYPLALIPSLMLAGPLSDRIGRRRLIIPSLLMLMLGSICFASAHTVVWLFVARAFQGIAVGSAIATLTAYLVELHPRQQHNAATVHASLAVASGGAVGPLLAGMLAQFTFQPIVMPYLVHLGLLGPAFLAAWSMPETVAKRSENRRRYFPSWHLLSSLRATFVPGSIAAFLAWSVIALFVALAPTYVGLLLHINALIMTGSIVFLLLGASAATQVLLRNLYAPRAIFYGIAFLLPGLGCVVAAVPLHAPGLLLLGMVINGIGHGLTWMGSLALVTLSAPFSRRAEVLAGFYVAMYLGVALPVIGIGFLSEAIGLYGAFLVFAGAVWILGIGLLLLLKRVSLRSLASPGNQG</sequence>
<dbReference type="InterPro" id="IPR036259">
    <property type="entry name" value="MFS_trans_sf"/>
</dbReference>
<dbReference type="PANTHER" id="PTHR23517:SF13">
    <property type="entry name" value="MAJOR FACILITATOR SUPERFAMILY MFS_1"/>
    <property type="match status" value="1"/>
</dbReference>
<feature type="transmembrane region" description="Helical" evidence="7">
    <location>
        <begin position="303"/>
        <end position="325"/>
    </location>
</feature>
<dbReference type="RefSeq" id="WP_129888022.1">
    <property type="nucleotide sequence ID" value="NZ_CP035758.1"/>
</dbReference>
<evidence type="ECO:0000256" key="1">
    <source>
        <dbReference type="ARBA" id="ARBA00004651"/>
    </source>
</evidence>
<dbReference type="Gene3D" id="1.20.1250.20">
    <property type="entry name" value="MFS general substrate transporter like domains"/>
    <property type="match status" value="1"/>
</dbReference>
<dbReference type="InterPro" id="IPR050171">
    <property type="entry name" value="MFS_Transporters"/>
</dbReference>
<dbReference type="SUPFAM" id="SSF103473">
    <property type="entry name" value="MFS general substrate transporter"/>
    <property type="match status" value="1"/>
</dbReference>
<feature type="transmembrane region" description="Helical" evidence="7">
    <location>
        <begin position="76"/>
        <end position="99"/>
    </location>
</feature>
<evidence type="ECO:0000256" key="5">
    <source>
        <dbReference type="ARBA" id="ARBA00022989"/>
    </source>
</evidence>